<dbReference type="InterPro" id="IPR012910">
    <property type="entry name" value="Plug_dom"/>
</dbReference>
<evidence type="ECO:0000256" key="13">
    <source>
        <dbReference type="ARBA" id="ARBA00023237"/>
    </source>
</evidence>
<dbReference type="Pfam" id="PF00593">
    <property type="entry name" value="TonB_dep_Rec_b-barrel"/>
    <property type="match status" value="1"/>
</dbReference>
<feature type="chain" id="PRO_5037955467" evidence="17">
    <location>
        <begin position="29"/>
        <end position="807"/>
    </location>
</feature>
<accession>A0A917BX55</accession>
<keyword evidence="20" id="KW-1185">Reference proteome</keyword>
<evidence type="ECO:0000256" key="6">
    <source>
        <dbReference type="ARBA" id="ARBA00022692"/>
    </source>
</evidence>
<dbReference type="InterPro" id="IPR037066">
    <property type="entry name" value="Plug_dom_sf"/>
</dbReference>
<dbReference type="InterPro" id="IPR036942">
    <property type="entry name" value="Beta-barrel_TonB_sf"/>
</dbReference>
<dbReference type="RefSeq" id="WP_188577522.1">
    <property type="nucleotide sequence ID" value="NZ_BMCT01000002.1"/>
</dbReference>
<proteinExistence type="inferred from homology"/>
<dbReference type="PROSITE" id="PS01156">
    <property type="entry name" value="TONB_DEPENDENT_REC_2"/>
    <property type="match status" value="1"/>
</dbReference>
<keyword evidence="12" id="KW-0675">Receptor</keyword>
<keyword evidence="9" id="KW-0406">Ion transport</keyword>
<evidence type="ECO:0000256" key="15">
    <source>
        <dbReference type="PROSITE-ProRule" id="PRU10144"/>
    </source>
</evidence>
<dbReference type="CDD" id="cd01347">
    <property type="entry name" value="ligand_gated_channel"/>
    <property type="match status" value="1"/>
</dbReference>
<dbReference type="GO" id="GO:0015891">
    <property type="term" value="P:siderophore transport"/>
    <property type="evidence" value="ECO:0007669"/>
    <property type="project" value="InterPro"/>
</dbReference>
<feature type="signal peptide" evidence="17">
    <location>
        <begin position="1"/>
        <end position="28"/>
    </location>
</feature>
<dbReference type="InterPro" id="IPR010917">
    <property type="entry name" value="TonB_rcpt_CS"/>
</dbReference>
<evidence type="ECO:0000256" key="2">
    <source>
        <dbReference type="ARBA" id="ARBA00009810"/>
    </source>
</evidence>
<evidence type="ECO:0000256" key="11">
    <source>
        <dbReference type="ARBA" id="ARBA00023136"/>
    </source>
</evidence>
<name>A0A917BX55_9HYPH</name>
<evidence type="ECO:0000256" key="16">
    <source>
        <dbReference type="RuleBase" id="RU003357"/>
    </source>
</evidence>
<reference evidence="19" key="1">
    <citation type="journal article" date="2014" name="Int. J. Syst. Evol. Microbiol.">
        <title>Complete genome sequence of Corynebacterium casei LMG S-19264T (=DSM 44701T), isolated from a smear-ripened cheese.</title>
        <authorList>
            <consortium name="US DOE Joint Genome Institute (JGI-PGF)"/>
            <person name="Walter F."/>
            <person name="Albersmeier A."/>
            <person name="Kalinowski J."/>
            <person name="Ruckert C."/>
        </authorList>
    </citation>
    <scope>NUCLEOTIDE SEQUENCE</scope>
    <source>
        <strain evidence="19">CCM 7897</strain>
    </source>
</reference>
<evidence type="ECO:0000256" key="17">
    <source>
        <dbReference type="SAM" id="SignalP"/>
    </source>
</evidence>
<evidence type="ECO:0000256" key="14">
    <source>
        <dbReference type="PROSITE-ProRule" id="PRU01360"/>
    </source>
</evidence>
<dbReference type="PROSITE" id="PS52016">
    <property type="entry name" value="TONB_DEPENDENT_REC_3"/>
    <property type="match status" value="1"/>
</dbReference>
<reference evidence="19" key="2">
    <citation type="submission" date="2020-09" db="EMBL/GenBank/DDBJ databases">
        <authorList>
            <person name="Sun Q."/>
            <person name="Sedlacek I."/>
        </authorList>
    </citation>
    <scope>NUCLEOTIDE SEQUENCE</scope>
    <source>
        <strain evidence="19">CCM 7897</strain>
    </source>
</reference>
<protein>
    <submittedName>
        <fullName evidence="19">TonB dependent/Ligand-Gated channel TonB</fullName>
    </submittedName>
</protein>
<keyword evidence="11 14" id="KW-0472">Membrane</keyword>
<keyword evidence="8" id="KW-0408">Iron</keyword>
<dbReference type="PANTHER" id="PTHR32552:SF82">
    <property type="entry name" value="FCUA PROTEIN"/>
    <property type="match status" value="1"/>
</dbReference>
<dbReference type="Gene3D" id="3.55.50.30">
    <property type="match status" value="1"/>
</dbReference>
<keyword evidence="6 14" id="KW-0812">Transmembrane</keyword>
<keyword evidence="3 14" id="KW-0813">Transport</keyword>
<feature type="short sequence motif" description="TonB C-terminal box" evidence="15">
    <location>
        <begin position="790"/>
        <end position="807"/>
    </location>
</feature>
<evidence type="ECO:0000256" key="8">
    <source>
        <dbReference type="ARBA" id="ARBA00023004"/>
    </source>
</evidence>
<dbReference type="EMBL" id="BMCT01000002">
    <property type="protein sequence ID" value="GGF58249.1"/>
    <property type="molecule type" value="Genomic_DNA"/>
</dbReference>
<evidence type="ECO:0000256" key="1">
    <source>
        <dbReference type="ARBA" id="ARBA00004571"/>
    </source>
</evidence>
<evidence type="ECO:0000256" key="9">
    <source>
        <dbReference type="ARBA" id="ARBA00023065"/>
    </source>
</evidence>
<evidence type="ECO:0000256" key="10">
    <source>
        <dbReference type="ARBA" id="ARBA00023077"/>
    </source>
</evidence>
<dbReference type="InterPro" id="IPR039426">
    <property type="entry name" value="TonB-dep_rcpt-like"/>
</dbReference>
<evidence type="ECO:0000256" key="4">
    <source>
        <dbReference type="ARBA" id="ARBA00022452"/>
    </source>
</evidence>
<sequence>MVARKRERSTVAGAALAGLSLLSAPVLAQAQTTPAAVPASLSLSIPAGPLESGILNLGRQANLRMLYPSSLTTGKQTRGLSGQMTSQQAVGRLLEGTGLSYSFSAANVVRIFDPATTGPDGRVTGGEGIQLDTVQVDGSLPAPYAGGQVATGDRLGILGNRDFMDAPFNVITYTSKTIADQQARTVADVTKNDPSVRTTWADGSYSNQFVIRGFPVANTDIAINGLYGLVPYQMAGTAWVDRVEILKGPSAFVMGMPPGGSIGGTVNLTTKHAPMDDITRLTLGYISDSQFGGKIDVSRRYGDDRQFGVRVNGSYSNGDTPVSSQSNELGEAAIALDAHNDRARFSADIIYQKNSSDNPARPVYLRAGALPVPAAPPASANLGQDYYYADGKDFLGIVRAEVDVTDNITVYGTLGGRKNDFLGFYNFIYLTNPTGAFDANVYFQPSYNSTITGETGVRANFQTGALRHELVVSYSGFQSELGVIAPVVQTYKGNIYAPSVVAPPSLVGRATSAPKTSTATLSSVAIADSLYAFDDRLQLILGARYQSVDQQAWNATTGAAGAHYDDEALTPAVGIVVKPWERVSLYANYVEGLSQGPTAPAGSSNVGQIFAPIQSRQVEAGVKVDFGKVAATLSAFQISQPNGILNAATNYYDVDGEVRNRGIELNVFGALTDELRILGGVTFMDGVQTKTAGGTYNGKAAVGIPDIQLNIGAEWDLPFVKGLTLTGRYIYTSSQYASVDNLQSIPDWNRTDVGARYVFDRADGKPVTIRANVENVFNESYWAAASSSFGLARGAPRTYLISTTFDF</sequence>
<keyword evidence="10 16" id="KW-0798">TonB box</keyword>
<dbReference type="InterPro" id="IPR010105">
    <property type="entry name" value="TonB_sidphr_rcpt"/>
</dbReference>
<dbReference type="AlphaFoldDB" id="A0A917BX55"/>
<dbReference type="NCBIfam" id="TIGR01783">
    <property type="entry name" value="TonB-siderophor"/>
    <property type="match status" value="1"/>
</dbReference>
<dbReference type="Gene3D" id="2.170.130.10">
    <property type="entry name" value="TonB-dependent receptor, plug domain"/>
    <property type="match status" value="1"/>
</dbReference>
<dbReference type="InterPro" id="IPR000531">
    <property type="entry name" value="Beta-barrel_TonB"/>
</dbReference>
<feature type="domain" description="Secretin/TonB short N-terminal" evidence="18">
    <location>
        <begin position="63"/>
        <end position="114"/>
    </location>
</feature>
<comment type="subcellular location">
    <subcellularLocation>
        <location evidence="1 14">Cell outer membrane</location>
        <topology evidence="1 14">Multi-pass membrane protein</topology>
    </subcellularLocation>
</comment>
<dbReference type="PANTHER" id="PTHR32552">
    <property type="entry name" value="FERRICHROME IRON RECEPTOR-RELATED"/>
    <property type="match status" value="1"/>
</dbReference>
<evidence type="ECO:0000259" key="18">
    <source>
        <dbReference type="SMART" id="SM00965"/>
    </source>
</evidence>
<keyword evidence="5" id="KW-0410">Iron transport</keyword>
<evidence type="ECO:0000313" key="19">
    <source>
        <dbReference type="EMBL" id="GGF58249.1"/>
    </source>
</evidence>
<gene>
    <name evidence="19" type="ORF">GCM10007301_17380</name>
</gene>
<dbReference type="GO" id="GO:0009279">
    <property type="term" value="C:cell outer membrane"/>
    <property type="evidence" value="ECO:0007669"/>
    <property type="project" value="UniProtKB-SubCell"/>
</dbReference>
<comment type="caution">
    <text evidence="19">The sequence shown here is derived from an EMBL/GenBank/DDBJ whole genome shotgun (WGS) entry which is preliminary data.</text>
</comment>
<comment type="similarity">
    <text evidence="2 14 16">Belongs to the TonB-dependent receptor family.</text>
</comment>
<dbReference type="SUPFAM" id="SSF56935">
    <property type="entry name" value="Porins"/>
    <property type="match status" value="1"/>
</dbReference>
<evidence type="ECO:0000256" key="7">
    <source>
        <dbReference type="ARBA" id="ARBA00022729"/>
    </source>
</evidence>
<dbReference type="GO" id="GO:0038023">
    <property type="term" value="F:signaling receptor activity"/>
    <property type="evidence" value="ECO:0007669"/>
    <property type="project" value="InterPro"/>
</dbReference>
<dbReference type="Pfam" id="PF07715">
    <property type="entry name" value="Plug"/>
    <property type="match status" value="1"/>
</dbReference>
<evidence type="ECO:0000256" key="3">
    <source>
        <dbReference type="ARBA" id="ARBA00022448"/>
    </source>
</evidence>
<organism evidence="19 20">
    <name type="scientific">Azorhizobium oxalatiphilum</name>
    <dbReference type="NCBI Taxonomy" id="980631"/>
    <lineage>
        <taxon>Bacteria</taxon>
        <taxon>Pseudomonadati</taxon>
        <taxon>Pseudomonadota</taxon>
        <taxon>Alphaproteobacteria</taxon>
        <taxon>Hyphomicrobiales</taxon>
        <taxon>Xanthobacteraceae</taxon>
        <taxon>Azorhizobium</taxon>
    </lineage>
</organism>
<keyword evidence="13 14" id="KW-0998">Cell outer membrane</keyword>
<dbReference type="GO" id="GO:0015344">
    <property type="term" value="F:siderophore uptake transmembrane transporter activity"/>
    <property type="evidence" value="ECO:0007669"/>
    <property type="project" value="TreeGrafter"/>
</dbReference>
<dbReference type="Gene3D" id="2.40.170.20">
    <property type="entry name" value="TonB-dependent receptor, beta-barrel domain"/>
    <property type="match status" value="1"/>
</dbReference>
<evidence type="ECO:0000256" key="12">
    <source>
        <dbReference type="ARBA" id="ARBA00023170"/>
    </source>
</evidence>
<evidence type="ECO:0000256" key="5">
    <source>
        <dbReference type="ARBA" id="ARBA00022496"/>
    </source>
</evidence>
<dbReference type="Pfam" id="PF07660">
    <property type="entry name" value="STN"/>
    <property type="match status" value="1"/>
</dbReference>
<dbReference type="InterPro" id="IPR011662">
    <property type="entry name" value="Secretin/TonB_short_N"/>
</dbReference>
<evidence type="ECO:0000313" key="20">
    <source>
        <dbReference type="Proteomes" id="UP000606044"/>
    </source>
</evidence>
<keyword evidence="4 14" id="KW-1134">Transmembrane beta strand</keyword>
<dbReference type="SMART" id="SM00965">
    <property type="entry name" value="STN"/>
    <property type="match status" value="1"/>
</dbReference>
<keyword evidence="7 17" id="KW-0732">Signal</keyword>
<dbReference type="Proteomes" id="UP000606044">
    <property type="component" value="Unassembled WGS sequence"/>
</dbReference>